<dbReference type="AlphaFoldDB" id="A0A9P8FHC5"/>
<sequence length="77" mass="8881">MGKTVKGKGMRNIPLEKNLIELGVSEEEIRNMTKIQQSNKYNAMIQEIVDMPRSCAKCFAPELRSEIAGWYCPRCFR</sequence>
<name>A0A9P8FHC5_AURME</name>
<keyword evidence="2" id="KW-1185">Reference proteome</keyword>
<reference evidence="1" key="2">
    <citation type="submission" date="2021-08" db="EMBL/GenBank/DDBJ databases">
        <authorList>
            <person name="Gostincar C."/>
            <person name="Sun X."/>
            <person name="Song Z."/>
            <person name="Gunde-Cimerman N."/>
        </authorList>
    </citation>
    <scope>NUCLEOTIDE SEQUENCE</scope>
    <source>
        <strain evidence="1">EXF-9298</strain>
    </source>
</reference>
<dbReference type="EMBL" id="JAHFXS010002207">
    <property type="protein sequence ID" value="KAG9973414.1"/>
    <property type="molecule type" value="Genomic_DNA"/>
</dbReference>
<proteinExistence type="predicted"/>
<reference evidence="1" key="1">
    <citation type="journal article" date="2021" name="J Fungi (Basel)">
        <title>Virulence traits and population genomics of the black yeast Aureobasidium melanogenum.</title>
        <authorList>
            <person name="Cernosa A."/>
            <person name="Sun X."/>
            <person name="Gostincar C."/>
            <person name="Fang C."/>
            <person name="Gunde-Cimerman N."/>
            <person name="Song Z."/>
        </authorList>
    </citation>
    <scope>NUCLEOTIDE SEQUENCE</scope>
    <source>
        <strain evidence="1">EXF-9298</strain>
    </source>
</reference>
<protein>
    <submittedName>
        <fullName evidence="1">Uncharacterized protein</fullName>
    </submittedName>
</protein>
<evidence type="ECO:0000313" key="2">
    <source>
        <dbReference type="Proteomes" id="UP000729357"/>
    </source>
</evidence>
<dbReference type="Proteomes" id="UP000729357">
    <property type="component" value="Unassembled WGS sequence"/>
</dbReference>
<gene>
    <name evidence="1" type="ORF">KCU98_g12647</name>
</gene>
<accession>A0A9P8FHC5</accession>
<feature type="non-terminal residue" evidence="1">
    <location>
        <position position="77"/>
    </location>
</feature>
<organism evidence="1 2">
    <name type="scientific">Aureobasidium melanogenum</name>
    <name type="common">Aureobasidium pullulans var. melanogenum</name>
    <dbReference type="NCBI Taxonomy" id="46634"/>
    <lineage>
        <taxon>Eukaryota</taxon>
        <taxon>Fungi</taxon>
        <taxon>Dikarya</taxon>
        <taxon>Ascomycota</taxon>
        <taxon>Pezizomycotina</taxon>
        <taxon>Dothideomycetes</taxon>
        <taxon>Dothideomycetidae</taxon>
        <taxon>Dothideales</taxon>
        <taxon>Saccotheciaceae</taxon>
        <taxon>Aureobasidium</taxon>
    </lineage>
</organism>
<comment type="caution">
    <text evidence="1">The sequence shown here is derived from an EMBL/GenBank/DDBJ whole genome shotgun (WGS) entry which is preliminary data.</text>
</comment>
<evidence type="ECO:0000313" key="1">
    <source>
        <dbReference type="EMBL" id="KAG9973414.1"/>
    </source>
</evidence>